<dbReference type="RefSeq" id="NP_001245539.1">
    <property type="nucleotide sequence ID" value="NM_001258610.2"/>
</dbReference>
<proteinExistence type="predicted"/>
<reference evidence="2 4" key="11">
    <citation type="journal article" date="2015" name="Genome Res.">
        <title>The Release 6 reference sequence of the Drosophila melanogaster genome.</title>
        <authorList>
            <person name="Hoskins R.A."/>
            <person name="Carlson J.W."/>
            <person name="Wan K.H."/>
            <person name="Park S."/>
            <person name="Mendez I."/>
            <person name="Galle S.E."/>
            <person name="Booth B.W."/>
            <person name="Pfeiffer B.D."/>
            <person name="George R.A."/>
            <person name="Svirskas R."/>
            <person name="Krzywinski M."/>
            <person name="Schein J."/>
            <person name="Accardo M.C."/>
            <person name="Damia E."/>
            <person name="Messina G."/>
            <person name="Mendez-Lago M."/>
            <person name="de Pablos B."/>
            <person name="Demakova O.V."/>
            <person name="Andreyeva E.N."/>
            <person name="Boldyreva L.V."/>
            <person name="Marra M."/>
            <person name="Carvalho A.B."/>
            <person name="Dimitri P."/>
            <person name="Villasante A."/>
            <person name="Zhimulev I.F."/>
            <person name="Rubin G.M."/>
            <person name="Karpen G.H."/>
            <person name="Celniker S.E."/>
        </authorList>
    </citation>
    <scope>NUCLEOTIDE SEQUENCE [LARGE SCALE GENOMIC DNA]</scope>
    <source>
        <strain evidence="4">Berkeley</strain>
    </source>
</reference>
<reference evidence="2 4" key="4">
    <citation type="journal article" date="2002" name="Genome Biol.">
        <title>The transposable elements of the Drosophila melanogaster euchromatin: a genomics perspective.</title>
        <authorList>
            <person name="Kaminker J.S."/>
            <person name="Bergman C.M."/>
            <person name="Kronmiller B."/>
            <person name="Carlson J."/>
            <person name="Svirskas R."/>
            <person name="Patel S."/>
            <person name="Frise E."/>
            <person name="Wheeler D.A."/>
            <person name="Lewis S.E."/>
            <person name="Rubin G.M."/>
            <person name="Ashburner M."/>
            <person name="Celniker S.E."/>
        </authorList>
    </citation>
    <scope>NUCLEOTIDE SEQUENCE [LARGE SCALE GENOMIC DNA]</scope>
    <source>
        <strain evidence="4">Berkeley</strain>
    </source>
</reference>
<dbReference type="PaxDb" id="7227-FBpp0293828"/>
<protein>
    <submittedName>
        <fullName evidence="2">Uncharacterized protein</fullName>
    </submittedName>
</protein>
<dbReference type="EMBL" id="AE014298">
    <property type="protein sequence ID" value="AFH07253.1"/>
    <property type="molecule type" value="Genomic_DNA"/>
</dbReference>
<organism evidence="2 4">
    <name type="scientific">Drosophila melanogaster</name>
    <name type="common">Fruit fly</name>
    <dbReference type="NCBI Taxonomy" id="7227"/>
    <lineage>
        <taxon>Eukaryota</taxon>
        <taxon>Metazoa</taxon>
        <taxon>Ecdysozoa</taxon>
        <taxon>Arthropoda</taxon>
        <taxon>Hexapoda</taxon>
        <taxon>Insecta</taxon>
        <taxon>Pterygota</taxon>
        <taxon>Neoptera</taxon>
        <taxon>Endopterygota</taxon>
        <taxon>Diptera</taxon>
        <taxon>Brachycera</taxon>
        <taxon>Muscomorpha</taxon>
        <taxon>Ephydroidea</taxon>
        <taxon>Drosophilidae</taxon>
        <taxon>Drosophila</taxon>
        <taxon>Sophophora</taxon>
    </lineage>
</organism>
<dbReference type="AlphaFoldDB" id="M9NGR4"/>
<dbReference type="Bgee" id="FBgn0262611">
    <property type="expression patterns" value="Expressed in spermatocyte in post-embryonic organism and 16 other cell types or tissues"/>
</dbReference>
<dbReference type="OMA" id="QPRCEFI"/>
<name>M9NGR4_DROME</name>
<gene>
    <name evidence="2" type="primary">lincRNA.952</name>
    <name evidence="2" type="synonym">Dmel\CG43137</name>
    <name evidence="2 3" type="ORF">CG43137</name>
    <name evidence="2" type="ORF">Dmel_CG43137</name>
</gene>
<evidence type="ECO:0000256" key="1">
    <source>
        <dbReference type="SAM" id="MobiDB-lite"/>
    </source>
</evidence>
<reference evidence="2 4" key="6">
    <citation type="journal article" date="2005" name="PLoS Comput. Biol.">
        <title>Combined evidence annotation of transposable elements in genome sequences.</title>
        <authorList>
            <person name="Quesneville H."/>
            <person name="Bergman C.M."/>
            <person name="Andrieu O."/>
            <person name="Autard D."/>
            <person name="Nouaud D."/>
            <person name="Ashburner M."/>
            <person name="Anxolabehere D."/>
        </authorList>
    </citation>
    <scope>NUCLEOTIDE SEQUENCE [LARGE SCALE GENOMIC DNA]</scope>
    <source>
        <strain evidence="4">Berkeley</strain>
    </source>
</reference>
<dbReference type="OrthoDB" id="7854690at2759"/>
<reference evidence="2 4" key="8">
    <citation type="journal article" date="2007" name="Science">
        <title>Sequence finishing and mapping of Drosophila melanogaster heterochromatin.</title>
        <authorList>
            <person name="Hoskins R.A."/>
            <person name="Carlson J.W."/>
            <person name="Kennedy C."/>
            <person name="Acevedo D."/>
            <person name="Evans-Holm M."/>
            <person name="Frise E."/>
            <person name="Wan K.H."/>
            <person name="Park S."/>
            <person name="Mendez-Lago M."/>
            <person name="Rossi F."/>
            <person name="Villasante A."/>
            <person name="Dimitri P."/>
            <person name="Karpen G.H."/>
            <person name="Celniker S.E."/>
        </authorList>
    </citation>
    <scope>NUCLEOTIDE SEQUENCE [LARGE SCALE GENOMIC DNA]</scope>
    <source>
        <strain evidence="4">Berkeley</strain>
    </source>
</reference>
<reference evidence="2 4" key="7">
    <citation type="journal article" date="2007" name="Science">
        <title>The Release 5.1 annotation of Drosophila melanogaster heterochromatin.</title>
        <authorList>
            <person name="Smith C.D."/>
            <person name="Shu S."/>
            <person name="Mungall C.J."/>
            <person name="Karpen G.H."/>
        </authorList>
    </citation>
    <scope>NUCLEOTIDE SEQUENCE [LARGE SCALE GENOMIC DNA]</scope>
    <source>
        <strain evidence="4">Berkeley</strain>
    </source>
</reference>
<accession>M9NGR4</accession>
<evidence type="ECO:0000313" key="3">
    <source>
        <dbReference type="FlyBase" id="FBgn0262611"/>
    </source>
</evidence>
<dbReference type="FlyBase" id="FBgn0262611">
    <property type="gene designation" value="CG43137"/>
</dbReference>
<dbReference type="InParanoid" id="M9NGR4"/>
<reference evidence="2 4" key="3">
    <citation type="journal article" date="2002" name="Genome Biol.">
        <title>Annotation of the Drosophila melanogaster euchromatic genome: a systematic review.</title>
        <authorList>
            <person name="Misra S."/>
            <person name="Crosby M.A."/>
            <person name="Mungall C.J."/>
            <person name="Matthews B.B."/>
            <person name="Campbell K.S."/>
            <person name="Hradecky P."/>
            <person name="Huang Y."/>
            <person name="Kaminker J.S."/>
            <person name="Millburn G.H."/>
            <person name="Prochnik S.E."/>
            <person name="Smith C.D."/>
            <person name="Tupy J.L."/>
            <person name="Whitfied E.J."/>
            <person name="Bayraktaroglu L."/>
            <person name="Berman B.P."/>
            <person name="Bettencourt B.R."/>
            <person name="Celniker S.E."/>
            <person name="de Grey A.D."/>
            <person name="Drysdale R.A."/>
            <person name="Harris N.L."/>
            <person name="Richter J."/>
            <person name="Russo S."/>
            <person name="Schroeder A.J."/>
            <person name="Shu S.Q."/>
            <person name="Stapleton M."/>
            <person name="Yamada C."/>
            <person name="Ashburner M."/>
            <person name="Gelbart W.M."/>
            <person name="Rubin G.M."/>
            <person name="Lewis S.E."/>
        </authorList>
    </citation>
    <scope>GENOME REANNOTATION</scope>
    <source>
        <strain evidence="4">Berkeley</strain>
    </source>
</reference>
<dbReference type="VEuPathDB" id="VectorBase:FBgn0262611"/>
<dbReference type="BioGRID-ORCS" id="12798120">
    <property type="hits" value="0 hits in 1 CRISPR screen"/>
</dbReference>
<sequence length="75" mass="8437">MVIGQDSEEKVLPGENAATGGMEMNGFKGNRLETAKIYARGKGRLRMFFRLGNQPRCEFINGVPPSDLNKIQKHW</sequence>
<dbReference type="KEGG" id="dme:Dmel_CG43137"/>
<feature type="region of interest" description="Disordered" evidence="1">
    <location>
        <begin position="1"/>
        <end position="25"/>
    </location>
</feature>
<dbReference type="PhylomeDB" id="M9NGR4"/>
<evidence type="ECO:0000313" key="4">
    <source>
        <dbReference type="Proteomes" id="UP000000803"/>
    </source>
</evidence>
<keyword evidence="4" id="KW-1185">Reference proteome</keyword>
<reference evidence="2 4" key="10">
    <citation type="journal article" date="2015" name="G3 (Bethesda)">
        <title>Gene Model Annotations for Drosophila melanogaster: The Rule-Benders.</title>
        <authorList>
            <consortium name="FlyBase Consortium"/>
            <person name="Crosby M.A."/>
            <person name="Gramates L.S."/>
            <person name="Dos Santos G."/>
            <person name="Matthews B.B."/>
            <person name="St Pierre S.E."/>
            <person name="Zhou P."/>
            <person name="Schroeder A.J."/>
            <person name="Falls K."/>
            <person name="Emmert D.B."/>
            <person name="Russo S.M."/>
            <person name="Gelbart W.M."/>
            <person name="null"/>
        </authorList>
    </citation>
    <scope>NUCLEOTIDE SEQUENCE [LARGE SCALE GENOMIC DNA]</scope>
    <source>
        <strain evidence="4">Berkeley</strain>
    </source>
</reference>
<dbReference type="HOGENOM" id="CLU_2673684_0_0_1"/>
<reference evidence="2 4" key="1">
    <citation type="journal article" date="2000" name="Science">
        <title>The genome sequence of Drosophila melanogaster.</title>
        <authorList>
            <person name="Adams M.D."/>
            <person name="Celniker S.E."/>
            <person name="Holt R.A."/>
            <person name="Evans C.A."/>
            <person name="Gocayne J.D."/>
            <person name="Amanatides P.G."/>
            <person name="Scherer S.E."/>
            <person name="Li P.W."/>
            <person name="Hoskins R.A."/>
            <person name="Galle R.F."/>
            <person name="George R.A."/>
            <person name="Lewis S.E."/>
            <person name="Richards S."/>
            <person name="Ashburner M."/>
            <person name="Henderson S.N."/>
            <person name="Sutton G.G."/>
            <person name="Wortman J.R."/>
            <person name="Yandell M.D."/>
            <person name="Zhang Q."/>
            <person name="Chen L.X."/>
            <person name="Brandon R.C."/>
            <person name="Rogers Y.H."/>
            <person name="Blazej R.G."/>
            <person name="Champe M."/>
            <person name="Pfeiffer B.D."/>
            <person name="Wan K.H."/>
            <person name="Doyle C."/>
            <person name="Baxter E.G."/>
            <person name="Helt G."/>
            <person name="Nelson C.R."/>
            <person name="Gabor G.L."/>
            <person name="Abril J.F."/>
            <person name="Agbayani A."/>
            <person name="An H.J."/>
            <person name="Andrews-Pfannkoch C."/>
            <person name="Baldwin D."/>
            <person name="Ballew R.M."/>
            <person name="Basu A."/>
            <person name="Baxendale J."/>
            <person name="Bayraktaroglu L."/>
            <person name="Beasley E.M."/>
            <person name="Beeson K.Y."/>
            <person name="Benos P.V."/>
            <person name="Berman B.P."/>
            <person name="Bhandari D."/>
            <person name="Bolshakov S."/>
            <person name="Borkova D."/>
            <person name="Botchan M.R."/>
            <person name="Bouck J."/>
            <person name="Brokstein P."/>
            <person name="Brottier P."/>
            <person name="Burtis K.C."/>
            <person name="Busam D.A."/>
            <person name="Butler H."/>
            <person name="Cadieu E."/>
            <person name="Center A."/>
            <person name="Chandra I."/>
            <person name="Cherry J.M."/>
            <person name="Cawley S."/>
            <person name="Dahlke C."/>
            <person name="Davenport L.B."/>
            <person name="Davies P."/>
            <person name="de Pablos B."/>
            <person name="Delcher A."/>
            <person name="Deng Z."/>
            <person name="Mays A.D."/>
            <person name="Dew I."/>
            <person name="Dietz S.M."/>
            <person name="Dodson K."/>
            <person name="Doup L.E."/>
            <person name="Downes M."/>
            <person name="Dugan-Rocha S."/>
            <person name="Dunkov B.C."/>
            <person name="Dunn P."/>
            <person name="Durbin K.J."/>
            <person name="Evangelista C.C."/>
            <person name="Ferraz C."/>
            <person name="Ferriera S."/>
            <person name="Fleischmann W."/>
            <person name="Fosler C."/>
            <person name="Gabrielian A.E."/>
            <person name="Garg N.S."/>
            <person name="Gelbart W.M."/>
            <person name="Glasser K."/>
            <person name="Glodek A."/>
            <person name="Gong F."/>
            <person name="Gorrell J.H."/>
            <person name="Gu Z."/>
            <person name="Guan P."/>
            <person name="Harris M."/>
            <person name="Harris N.L."/>
            <person name="Harvey D."/>
            <person name="Heiman T.J."/>
            <person name="Hernandez J.R."/>
            <person name="Houck J."/>
            <person name="Hostin D."/>
            <person name="Houston K.A."/>
            <person name="Howland T.J."/>
            <person name="Wei M.H."/>
            <person name="Ibegwam C."/>
            <person name="Jalali M."/>
            <person name="Kalush F."/>
            <person name="Karpen G.H."/>
            <person name="Ke Z."/>
            <person name="Kennison J.A."/>
            <person name="Ketchum K.A."/>
            <person name="Kimmel B.E."/>
            <person name="Kodira C.D."/>
            <person name="Kraft C."/>
            <person name="Kravitz S."/>
            <person name="Kulp D."/>
            <person name="Lai Z."/>
            <person name="Lasko P."/>
            <person name="Lei Y."/>
            <person name="Levitsky A.A."/>
            <person name="Li J."/>
            <person name="Li Z."/>
            <person name="Liang Y."/>
            <person name="Lin X."/>
            <person name="Liu X."/>
            <person name="Mattei B."/>
            <person name="McIntosh T.C."/>
            <person name="McLeod M.P."/>
            <person name="McPherson D."/>
            <person name="Merkulov G."/>
            <person name="Milshina N.V."/>
            <person name="Mobarry C."/>
            <person name="Morris J."/>
            <person name="Moshrefi A."/>
            <person name="Mount S.M."/>
            <person name="Moy M."/>
            <person name="Murphy B."/>
            <person name="Murphy L."/>
            <person name="Muzny D.M."/>
            <person name="Nelson D.L."/>
            <person name="Nelson D.R."/>
            <person name="Nelson K.A."/>
            <person name="Nixon K."/>
            <person name="Nusskern D.R."/>
            <person name="Pacleb J.M."/>
            <person name="Palazzolo M."/>
            <person name="Pittman G.S."/>
            <person name="Pan S."/>
            <person name="Pollard J."/>
            <person name="Puri V."/>
            <person name="Reese M.G."/>
            <person name="Reinert K."/>
            <person name="Remington K."/>
            <person name="Saunders R.D."/>
            <person name="Scheeler F."/>
            <person name="Shen H."/>
            <person name="Shue B.C."/>
            <person name="Siden-Kiamos I."/>
            <person name="Simpson M."/>
            <person name="Skupski M.P."/>
            <person name="Smith T."/>
            <person name="Spier E."/>
            <person name="Spradling A.C."/>
            <person name="Stapleton M."/>
            <person name="Strong R."/>
            <person name="Sun E."/>
            <person name="Svirskas R."/>
            <person name="Tector C."/>
            <person name="Turner R."/>
            <person name="Venter E."/>
            <person name="Wang A.H."/>
            <person name="Wang X."/>
            <person name="Wang Z.Y."/>
            <person name="Wassarman D.A."/>
            <person name="Weinstock G.M."/>
            <person name="Weissenbach J."/>
            <person name="Williams S.M."/>
            <person name="WoodageT"/>
            <person name="Worley K.C."/>
            <person name="Wu D."/>
            <person name="Yang S."/>
            <person name="Yao Q.A."/>
            <person name="Ye J."/>
            <person name="Yeh R.F."/>
            <person name="Zaveri J.S."/>
            <person name="Zhan M."/>
            <person name="Zhang G."/>
            <person name="Zhao Q."/>
            <person name="Zheng L."/>
            <person name="Zheng X.H."/>
            <person name="Zhong F.N."/>
            <person name="Zhong W."/>
            <person name="Zhou X."/>
            <person name="Zhu S."/>
            <person name="Zhu X."/>
            <person name="Smith H.O."/>
            <person name="Gibbs R.A."/>
            <person name="Myers E.W."/>
            <person name="Rubin G.M."/>
            <person name="Venter J.C."/>
        </authorList>
    </citation>
    <scope>NUCLEOTIDE SEQUENCE [LARGE SCALE GENOMIC DNA]</scope>
    <source>
        <strain evidence="4">Berkeley</strain>
    </source>
</reference>
<reference evidence="2 4" key="2">
    <citation type="journal article" date="2002" name="Genome Biol.">
        <title>Finishing a whole-genome shotgun: release 3 of the Drosophila melanogaster euchromatic genome sequence.</title>
        <authorList>
            <person name="Celniker S.E."/>
            <person name="Wheeler D.A."/>
            <person name="Kronmiller B."/>
            <person name="Carlson J.W."/>
            <person name="Halpern A."/>
            <person name="Patel S."/>
            <person name="Adams M."/>
            <person name="Champe M."/>
            <person name="Dugan S.P."/>
            <person name="Frise E."/>
            <person name="Hodgson A."/>
            <person name="George R.A."/>
            <person name="Hoskins R.A."/>
            <person name="Laverty T."/>
            <person name="Muzny D.M."/>
            <person name="Nelson C.R."/>
            <person name="Pacleb J.M."/>
            <person name="Park S."/>
            <person name="Pfeiffer B.D."/>
            <person name="Richards S."/>
            <person name="Sodergren E.J."/>
            <person name="Svirskas R."/>
            <person name="Tabor P.E."/>
            <person name="Wan K."/>
            <person name="Stapleton M."/>
            <person name="Sutton G.G."/>
            <person name="Venter C."/>
            <person name="Weinstock G."/>
            <person name="Scherer S.E."/>
            <person name="Myers E.W."/>
            <person name="Gibbs R.A."/>
            <person name="Rubin G.M."/>
        </authorList>
    </citation>
    <scope>NUCLEOTIDE SEQUENCE [LARGE SCALE GENOMIC DNA]</scope>
    <source>
        <strain evidence="4">Berkeley</strain>
    </source>
</reference>
<reference evidence="2 4" key="5">
    <citation type="journal article" date="2002" name="Genome Biol.">
        <title>Heterochromatic sequences in a Drosophila whole-genome shotgun assembly.</title>
        <authorList>
            <person name="Hoskins R.A."/>
            <person name="Smith C.D."/>
            <person name="Carlson J.W."/>
            <person name="Carvalho A.B."/>
            <person name="Halpern A."/>
            <person name="Kaminker J.S."/>
            <person name="Kennedy C."/>
            <person name="Mungall C.J."/>
            <person name="Sullivan B.A."/>
            <person name="Sutton G.G."/>
            <person name="Yasuhara J.C."/>
            <person name="Wakimoto B.T."/>
            <person name="Myers E.W."/>
            <person name="Celniker S.E."/>
            <person name="Rubin G.M."/>
            <person name="Karpen G.H."/>
        </authorList>
    </citation>
    <scope>NUCLEOTIDE SEQUENCE [LARGE SCALE GENOMIC DNA]</scope>
    <source>
        <strain evidence="4">Berkeley</strain>
    </source>
</reference>
<evidence type="ECO:0000313" key="2">
    <source>
        <dbReference type="EMBL" id="AFH07253.1"/>
    </source>
</evidence>
<dbReference type="AGR" id="FB:FBgn0262611"/>
<reference evidence="2 4" key="9">
    <citation type="journal article" date="2015" name="G3 (Bethesda)">
        <title>Gene Model Annotations for Drosophila melanogaster: Impact of High-Throughput Data.</title>
        <authorList>
            <consortium name="FlyBase Consortium"/>
            <person name="Matthews B.B."/>
            <person name="Dos Santos G."/>
            <person name="Crosby M.A."/>
            <person name="Emmert D.B."/>
            <person name="St Pierre S.E."/>
            <person name="Gramates L.S."/>
            <person name="Zhou P."/>
            <person name="Schroeder A.J."/>
            <person name="Falls K."/>
            <person name="Strelets V."/>
            <person name="Russo S.M."/>
            <person name="Gelbart W.M."/>
            <person name="null"/>
        </authorList>
    </citation>
    <scope>NUCLEOTIDE SEQUENCE [LARGE SCALE GENOMIC DNA]</scope>
    <source>
        <strain evidence="4">Berkeley</strain>
    </source>
</reference>
<dbReference type="Proteomes" id="UP000000803">
    <property type="component" value="Chromosome X"/>
</dbReference>
<dbReference type="GeneID" id="12798120"/>